<dbReference type="Proteomes" id="UP000241447">
    <property type="component" value="Chromosome"/>
</dbReference>
<dbReference type="SMART" id="SM00646">
    <property type="entry name" value="Ami_3"/>
    <property type="match status" value="1"/>
</dbReference>
<dbReference type="PANTHER" id="PTHR30404">
    <property type="entry name" value="N-ACETYLMURAMOYL-L-ALANINE AMIDASE"/>
    <property type="match status" value="1"/>
</dbReference>
<dbReference type="InterPro" id="IPR002508">
    <property type="entry name" value="MurNAc-LAA_cat"/>
</dbReference>
<dbReference type="Gene3D" id="2.60.40.3500">
    <property type="match status" value="1"/>
</dbReference>
<dbReference type="AlphaFoldDB" id="A0A2R4M2B1"/>
<comment type="catalytic activity">
    <reaction evidence="1">
        <text>Hydrolyzes the link between N-acetylmuramoyl residues and L-amino acid residues in certain cell-wall glycopeptides.</text>
        <dbReference type="EC" id="3.5.1.28"/>
    </reaction>
</comment>
<accession>A0A2R4M2B1</accession>
<dbReference type="PANTHER" id="PTHR30404:SF0">
    <property type="entry name" value="N-ACETYLMURAMOYL-L-ALANINE AMIDASE AMIC"/>
    <property type="match status" value="1"/>
</dbReference>
<evidence type="ECO:0000313" key="5">
    <source>
        <dbReference type="EMBL" id="AVW91239.1"/>
    </source>
</evidence>
<organism evidence="5 6">
    <name type="scientific">Celeribacter baekdonensis</name>
    <dbReference type="NCBI Taxonomy" id="875171"/>
    <lineage>
        <taxon>Bacteria</taxon>
        <taxon>Pseudomonadati</taxon>
        <taxon>Pseudomonadota</taxon>
        <taxon>Alphaproteobacteria</taxon>
        <taxon>Rhodobacterales</taxon>
        <taxon>Roseobacteraceae</taxon>
        <taxon>Celeribacter</taxon>
    </lineage>
</organism>
<dbReference type="InterPro" id="IPR050695">
    <property type="entry name" value="N-acetylmuramoyl_amidase_3"/>
</dbReference>
<sequence length="432" mass="47151">MAVQATPVRLHCAKGRTRGRFYEVSMQVFKALALSVLAVFPFVHRAEAQDGLTALARADSSASALVDQGDSLEMMLRLSQPVPFRIFSLDDPKRIVVDFSEVDWTGFDTQAFDTAEGVTALRVGGFVPGWSRMVMDLAAPYGLVHAEMSRDEAGAVLRLNLDPMAADEFALGAGTPLEAQLVRRSEPDDAAIPRKKFGEGPLKVVLDPGHGGIDPGAERDGVREADLMLSFARELQDVLIRAGGFDVTLTRTDDVFVPLETRLTLAREAGAEVFISLHADAISEGRAEGATLYTLADRASDAASQKLAERHDRADLLAGVDLSDQDDVIAGVLMDMARTETTPRTDRLANALVEQLQDSVGMHKRPRLEAGFSVLKAPDMPSVLLELGFLSSPKDRAKLNDPAWRTRAAWAIRDALYAWQDEERAAMRKLRK</sequence>
<dbReference type="OrthoDB" id="9806267at2"/>
<dbReference type="KEGG" id="cbak:DA792_09235"/>
<keyword evidence="3" id="KW-0378">Hydrolase</keyword>
<dbReference type="SUPFAM" id="SSF53187">
    <property type="entry name" value="Zn-dependent exopeptidases"/>
    <property type="match status" value="1"/>
</dbReference>
<dbReference type="Pfam" id="PF01520">
    <property type="entry name" value="Amidase_3"/>
    <property type="match status" value="1"/>
</dbReference>
<dbReference type="EC" id="3.5.1.28" evidence="2"/>
<dbReference type="InterPro" id="IPR021731">
    <property type="entry name" value="AMIN_dom"/>
</dbReference>
<dbReference type="Pfam" id="PF11741">
    <property type="entry name" value="AMIN"/>
    <property type="match status" value="1"/>
</dbReference>
<evidence type="ECO:0000259" key="4">
    <source>
        <dbReference type="SMART" id="SM00646"/>
    </source>
</evidence>
<dbReference type="GO" id="GO:0009253">
    <property type="term" value="P:peptidoglycan catabolic process"/>
    <property type="evidence" value="ECO:0007669"/>
    <property type="project" value="InterPro"/>
</dbReference>
<gene>
    <name evidence="5" type="ORF">DA792_09235</name>
</gene>
<dbReference type="CDD" id="cd02696">
    <property type="entry name" value="MurNAc-LAA"/>
    <property type="match status" value="1"/>
</dbReference>
<dbReference type="Gene3D" id="3.40.630.40">
    <property type="entry name" value="Zn-dependent exopeptidases"/>
    <property type="match status" value="1"/>
</dbReference>
<name>A0A2R4M2B1_9RHOB</name>
<dbReference type="GO" id="GO:0008745">
    <property type="term" value="F:N-acetylmuramoyl-L-alanine amidase activity"/>
    <property type="evidence" value="ECO:0007669"/>
    <property type="project" value="UniProtKB-EC"/>
</dbReference>
<evidence type="ECO:0000256" key="1">
    <source>
        <dbReference type="ARBA" id="ARBA00001561"/>
    </source>
</evidence>
<dbReference type="EMBL" id="CP028475">
    <property type="protein sequence ID" value="AVW91239.1"/>
    <property type="molecule type" value="Genomic_DNA"/>
</dbReference>
<reference evidence="5 6" key="1">
    <citation type="submission" date="2018-03" db="EMBL/GenBank/DDBJ databases">
        <title>The Complete Genome of Celeribacter baekdonensis strain LH4, a Thiosulfate-Oxidizing Alphaproteobacterium Isolated from Gulf of Mexico Continental Slope Sediments.</title>
        <authorList>
            <person name="Flood B.E."/>
            <person name="Bailey J.V."/>
            <person name="Leprich D."/>
        </authorList>
    </citation>
    <scope>NUCLEOTIDE SEQUENCE [LARGE SCALE GENOMIC DNA]</scope>
    <source>
        <strain evidence="5 6">LH4</strain>
    </source>
</reference>
<evidence type="ECO:0000313" key="6">
    <source>
        <dbReference type="Proteomes" id="UP000241447"/>
    </source>
</evidence>
<evidence type="ECO:0000256" key="2">
    <source>
        <dbReference type="ARBA" id="ARBA00011901"/>
    </source>
</evidence>
<evidence type="ECO:0000256" key="3">
    <source>
        <dbReference type="ARBA" id="ARBA00022801"/>
    </source>
</evidence>
<protein>
    <recommendedName>
        <fullName evidence="2">N-acetylmuramoyl-L-alanine amidase</fullName>
        <ecNumber evidence="2">3.5.1.28</ecNumber>
    </recommendedName>
</protein>
<proteinExistence type="predicted"/>
<dbReference type="GO" id="GO:0030288">
    <property type="term" value="C:outer membrane-bounded periplasmic space"/>
    <property type="evidence" value="ECO:0007669"/>
    <property type="project" value="TreeGrafter"/>
</dbReference>
<feature type="domain" description="MurNAc-LAA" evidence="4">
    <location>
        <begin position="263"/>
        <end position="417"/>
    </location>
</feature>